<proteinExistence type="predicted"/>
<dbReference type="Proteomes" id="UP000663823">
    <property type="component" value="Unassembled WGS sequence"/>
</dbReference>
<sequence>MATAMVVTDTSHAKIDDKDFEIFCLIWLDANTNAKDNRDTEQKLRSIINRLKKFQHANECQKYIEERSQHERVVMIVSGTLGQEIVPRVHKHRQVISIYVYCFDKKRNKEWADKYGKVKAVVTELDELISRIQADHKIQKMVEEPFSINVYNISGDAGKSTGSVNGKFLYYQVLIDCLLQLKSTSEDINELIKYCKDIYEGNHFELSNIREFKKDYSSDKALWWYSRQMFFYKTLNAILRTENIHMIFLFRKFIGDIQRLLIKHQVDRRVRVYRGQVMSKNELEGLKKCRNQFISVNSFFSTSTSYRQALSFLNIPDDATDLEPIIFEIVADPKMVGTKPFADISRHSEFPGESEILFMLGSIFRLNSVEHNDNDQVWVIKMTLCSENDSDLKNVLLDMKEQVESEEINLYTLGKLVWDMGRFDLAEKYLNGFLKQLPTNDPLVGKIYEDLTKVTSQAGDYDKSVQWRQKALEFKKSNQKLASSSTNIKKSIAINTISFAA</sequence>
<dbReference type="Pfam" id="PF03496">
    <property type="entry name" value="ADPrib_exo_Tox"/>
    <property type="match status" value="1"/>
</dbReference>
<organism evidence="2 3">
    <name type="scientific">Rotaria sordida</name>
    <dbReference type="NCBI Taxonomy" id="392033"/>
    <lineage>
        <taxon>Eukaryota</taxon>
        <taxon>Metazoa</taxon>
        <taxon>Spiralia</taxon>
        <taxon>Gnathifera</taxon>
        <taxon>Rotifera</taxon>
        <taxon>Eurotatoria</taxon>
        <taxon>Bdelloidea</taxon>
        <taxon>Philodinida</taxon>
        <taxon>Philodinidae</taxon>
        <taxon>Rotaria</taxon>
    </lineage>
</organism>
<dbReference type="InterPro" id="IPR003540">
    <property type="entry name" value="ADP-ribosyltransferase"/>
</dbReference>
<dbReference type="EMBL" id="CAJOAX010004384">
    <property type="protein sequence ID" value="CAF3903460.1"/>
    <property type="molecule type" value="Genomic_DNA"/>
</dbReference>
<gene>
    <name evidence="2" type="ORF">OTI717_LOCUS23909</name>
</gene>
<accession>A0A819HU43</accession>
<dbReference type="SUPFAM" id="SSF48452">
    <property type="entry name" value="TPR-like"/>
    <property type="match status" value="1"/>
</dbReference>
<name>A0A819HU43_9BILA</name>
<evidence type="ECO:0000313" key="2">
    <source>
        <dbReference type="EMBL" id="CAF3903460.1"/>
    </source>
</evidence>
<reference evidence="2" key="1">
    <citation type="submission" date="2021-02" db="EMBL/GenBank/DDBJ databases">
        <authorList>
            <person name="Nowell W R."/>
        </authorList>
    </citation>
    <scope>NUCLEOTIDE SEQUENCE</scope>
</reference>
<feature type="domain" description="ADP ribosyltransferase" evidence="1">
    <location>
        <begin position="220"/>
        <end position="376"/>
    </location>
</feature>
<dbReference type="GO" id="GO:0005576">
    <property type="term" value="C:extracellular region"/>
    <property type="evidence" value="ECO:0007669"/>
    <property type="project" value="InterPro"/>
</dbReference>
<comment type="caution">
    <text evidence="2">The sequence shown here is derived from an EMBL/GenBank/DDBJ whole genome shotgun (WGS) entry which is preliminary data.</text>
</comment>
<dbReference type="InterPro" id="IPR011990">
    <property type="entry name" value="TPR-like_helical_dom_sf"/>
</dbReference>
<dbReference type="AlphaFoldDB" id="A0A819HU43"/>
<dbReference type="SUPFAM" id="SSF56399">
    <property type="entry name" value="ADP-ribosylation"/>
    <property type="match status" value="1"/>
</dbReference>
<evidence type="ECO:0000313" key="3">
    <source>
        <dbReference type="Proteomes" id="UP000663823"/>
    </source>
</evidence>
<dbReference type="PROSITE" id="PS51996">
    <property type="entry name" value="TR_MART"/>
    <property type="match status" value="1"/>
</dbReference>
<protein>
    <recommendedName>
        <fullName evidence="1">ADP ribosyltransferase domain-containing protein</fullName>
    </recommendedName>
</protein>
<evidence type="ECO:0000259" key="1">
    <source>
        <dbReference type="Pfam" id="PF03496"/>
    </source>
</evidence>
<dbReference type="Gene3D" id="3.90.176.10">
    <property type="entry name" value="Toxin ADP-ribosyltransferase, Chain A, domain 1"/>
    <property type="match status" value="1"/>
</dbReference>
<dbReference type="Gene3D" id="1.25.40.10">
    <property type="entry name" value="Tetratricopeptide repeat domain"/>
    <property type="match status" value="1"/>
</dbReference>